<keyword evidence="1 2" id="KW-0245">EGF-like domain</keyword>
<organism evidence="5 6">
    <name type="scientific">Rhinolophus ferrumequinum</name>
    <name type="common">Greater horseshoe bat</name>
    <dbReference type="NCBI Taxonomy" id="59479"/>
    <lineage>
        <taxon>Eukaryota</taxon>
        <taxon>Metazoa</taxon>
        <taxon>Chordata</taxon>
        <taxon>Craniata</taxon>
        <taxon>Vertebrata</taxon>
        <taxon>Euteleostomi</taxon>
        <taxon>Mammalia</taxon>
        <taxon>Eutheria</taxon>
        <taxon>Laurasiatheria</taxon>
        <taxon>Chiroptera</taxon>
        <taxon>Yinpterochiroptera</taxon>
        <taxon>Rhinolophoidea</taxon>
        <taxon>Rhinolophidae</taxon>
        <taxon>Rhinolophinae</taxon>
        <taxon>Rhinolophus</taxon>
    </lineage>
</organism>
<evidence type="ECO:0000256" key="1">
    <source>
        <dbReference type="ARBA" id="ARBA00022536"/>
    </source>
</evidence>
<evidence type="ECO:0000313" key="5">
    <source>
        <dbReference type="EMBL" id="KAF6271621.1"/>
    </source>
</evidence>
<evidence type="ECO:0000256" key="3">
    <source>
        <dbReference type="SAM" id="Phobius"/>
    </source>
</evidence>
<dbReference type="EMBL" id="JACAGC010000030">
    <property type="protein sequence ID" value="KAF6271621.1"/>
    <property type="molecule type" value="Genomic_DNA"/>
</dbReference>
<keyword evidence="3" id="KW-1133">Transmembrane helix</keyword>
<evidence type="ECO:0000256" key="2">
    <source>
        <dbReference type="PROSITE-ProRule" id="PRU00076"/>
    </source>
</evidence>
<dbReference type="InterPro" id="IPR018711">
    <property type="entry name" value="NAGPA"/>
</dbReference>
<name>A0A7J7R660_RHIFE</name>
<dbReference type="AlphaFoldDB" id="A0A7J7R660"/>
<evidence type="ECO:0000313" key="6">
    <source>
        <dbReference type="Proteomes" id="UP000585614"/>
    </source>
</evidence>
<dbReference type="Gene3D" id="2.170.300.10">
    <property type="entry name" value="Tie2 ligand-binding domain superfamily"/>
    <property type="match status" value="1"/>
</dbReference>
<dbReference type="PROSITE" id="PS50026">
    <property type="entry name" value="EGF_3"/>
    <property type="match status" value="1"/>
</dbReference>
<evidence type="ECO:0000259" key="4">
    <source>
        <dbReference type="PROSITE" id="PS50026"/>
    </source>
</evidence>
<dbReference type="Pfam" id="PF09992">
    <property type="entry name" value="NAGPA"/>
    <property type="match status" value="1"/>
</dbReference>
<accession>A0A7J7R660</accession>
<dbReference type="Pfam" id="PF23106">
    <property type="entry name" value="EGF_Teneurin"/>
    <property type="match status" value="1"/>
</dbReference>
<dbReference type="GO" id="GO:0005044">
    <property type="term" value="F:scavenger receptor activity"/>
    <property type="evidence" value="ECO:0007669"/>
    <property type="project" value="InterPro"/>
</dbReference>
<keyword evidence="3" id="KW-0812">Transmembrane</keyword>
<feature type="transmembrane region" description="Helical" evidence="3">
    <location>
        <begin position="234"/>
        <end position="257"/>
    </location>
</feature>
<keyword evidence="3" id="KW-0472">Membrane</keyword>
<keyword evidence="2" id="KW-1015">Disulfide bond</keyword>
<dbReference type="PROSITE" id="PS00022">
    <property type="entry name" value="EGF_1"/>
    <property type="match status" value="2"/>
</dbReference>
<sequence>MAEFLLKQDVVNAINLDGGGSATFVLNGTLASYPSDHCQDNMWRCPRSVSTVVCVHEPRCQPPDCSGHGTCVEGRCQCTGHFWWGAACDKLDCGPSNCSLHGLCTETGCRCEAGWTGSNCSEACTNGSFGENCAKKCQCQNGAACDPAQGTCTCPPGFTGDTCVQECPLGWHGPSCQRPCECEHQCPCDPQTGSCNLTQAPTLNTILSQVKQCLQPPEVTLRTGEFSLLTGTSWLALTLALVFLLLLSMVANVFLFLGSRAEWSRHLDGAYVYHPLQEMNGELLAPEKEQPSDTRNPFKD</sequence>
<protein>
    <submittedName>
        <fullName evidence="5">N-acetylglucosamine-1-phosphodiester alpha-N-acetylglucosaminidase</fullName>
    </submittedName>
</protein>
<dbReference type="InterPro" id="IPR042635">
    <property type="entry name" value="MEGF10/SREC1/2-like"/>
</dbReference>
<dbReference type="InterPro" id="IPR000742">
    <property type="entry name" value="EGF"/>
</dbReference>
<dbReference type="Proteomes" id="UP000585614">
    <property type="component" value="Unassembled WGS sequence"/>
</dbReference>
<feature type="disulfide bond" evidence="2">
    <location>
        <begin position="154"/>
        <end position="163"/>
    </location>
</feature>
<dbReference type="PANTHER" id="PTHR24043">
    <property type="entry name" value="SCAVENGER RECEPTOR CLASS F"/>
    <property type="match status" value="1"/>
</dbReference>
<feature type="domain" description="EGF-like" evidence="4">
    <location>
        <begin position="129"/>
        <end position="164"/>
    </location>
</feature>
<dbReference type="PANTHER" id="PTHR24043:SF8">
    <property type="entry name" value="EGF-LIKE DOMAIN-CONTAINING PROTEIN"/>
    <property type="match status" value="1"/>
</dbReference>
<dbReference type="SMART" id="SM00181">
    <property type="entry name" value="EGF"/>
    <property type="match status" value="3"/>
</dbReference>
<proteinExistence type="predicted"/>
<comment type="caution">
    <text evidence="5">The sequence shown here is derived from an EMBL/GenBank/DDBJ whole genome shotgun (WGS) entry which is preliminary data.</text>
</comment>
<reference evidence="5 6" key="1">
    <citation type="journal article" date="2020" name="Nature">
        <title>Six reference-quality genomes reveal evolution of bat adaptations.</title>
        <authorList>
            <person name="Jebb D."/>
            <person name="Huang Z."/>
            <person name="Pippel M."/>
            <person name="Hughes G.M."/>
            <person name="Lavrichenko K."/>
            <person name="Devanna P."/>
            <person name="Winkler S."/>
            <person name="Jermiin L.S."/>
            <person name="Skirmuntt E.C."/>
            <person name="Katzourakis A."/>
            <person name="Burkitt-Gray L."/>
            <person name="Ray D.A."/>
            <person name="Sullivan K.A.M."/>
            <person name="Roscito J.G."/>
            <person name="Kirilenko B.M."/>
            <person name="Davalos L.M."/>
            <person name="Corthals A.P."/>
            <person name="Power M.L."/>
            <person name="Jones G."/>
            <person name="Ransome R.D."/>
            <person name="Dechmann D.K.N."/>
            <person name="Locatelli A.G."/>
            <person name="Puechmaille S.J."/>
            <person name="Fedrigo O."/>
            <person name="Jarvis E.D."/>
            <person name="Hiller M."/>
            <person name="Vernes S.C."/>
            <person name="Myers E.W."/>
            <person name="Teeling E.C."/>
        </authorList>
    </citation>
    <scope>NUCLEOTIDE SEQUENCE [LARGE SCALE GENOMIC DNA]</scope>
    <source>
        <strain evidence="5">MRhiFer1</strain>
        <tissue evidence="5">Lung</tissue>
    </source>
</reference>
<comment type="caution">
    <text evidence="2">Lacks conserved residue(s) required for the propagation of feature annotation.</text>
</comment>
<gene>
    <name evidence="5" type="ORF">mRhiFer1_011577</name>
</gene>